<dbReference type="Proteomes" id="UP000030185">
    <property type="component" value="Unassembled WGS sequence"/>
</dbReference>
<dbReference type="SUPFAM" id="SSF51344">
    <property type="entry name" value="Epsilon subunit of F1F0-ATP synthase N-terminal domain"/>
    <property type="match status" value="1"/>
</dbReference>
<dbReference type="PANTHER" id="PTHR13822">
    <property type="entry name" value="ATP SYNTHASE DELTA/EPSILON CHAIN"/>
    <property type="match status" value="1"/>
</dbReference>
<protein>
    <submittedName>
        <fullName evidence="11">H+transporting two-sector ATPase subunit delta/epsilon</fullName>
    </submittedName>
</protein>
<keyword evidence="4 9" id="KW-0813">Transport</keyword>
<keyword evidence="7 9" id="KW-0139">CF(1)</keyword>
<comment type="function">
    <text evidence="1">Produces ATP from ADP in the presence of a proton gradient across the membrane.</text>
</comment>
<name>A0A098LME6_9BACT</name>
<dbReference type="eggNOG" id="COG0355">
    <property type="taxonomic scope" value="Bacteria"/>
</dbReference>
<evidence type="ECO:0000313" key="12">
    <source>
        <dbReference type="Proteomes" id="UP000030185"/>
    </source>
</evidence>
<dbReference type="GO" id="GO:0012505">
    <property type="term" value="C:endomembrane system"/>
    <property type="evidence" value="ECO:0007669"/>
    <property type="project" value="UniProtKB-SubCell"/>
</dbReference>
<comment type="caution">
    <text evidence="11">The sequence shown here is derived from an EMBL/GenBank/DDBJ whole genome shotgun (WGS) entry which is preliminary data.</text>
</comment>
<keyword evidence="12" id="KW-1185">Reference proteome</keyword>
<dbReference type="Pfam" id="PF02823">
    <property type="entry name" value="ATP-synt_DE_N"/>
    <property type="match status" value="1"/>
</dbReference>
<accession>A0A098LME6</accession>
<comment type="subunit">
    <text evidence="9">F-type ATPases have 2 components, CF(1) - the catalytic core - and CF(0) - the membrane proton channel. CF(1) has five subunits: alpha(3), beta(3), gamma(1), delta(1), epsilon(1). CF(0) has three main subunits: a, b and c.</text>
</comment>
<evidence type="ECO:0000256" key="3">
    <source>
        <dbReference type="ARBA" id="ARBA00005712"/>
    </source>
</evidence>
<dbReference type="AlphaFoldDB" id="A0A098LME6"/>
<comment type="subcellular location">
    <subcellularLocation>
        <location evidence="2">Endomembrane system</location>
        <topology evidence="2">Peripheral membrane protein</topology>
    </subcellularLocation>
</comment>
<proteinExistence type="inferred from homology"/>
<dbReference type="GO" id="GO:0045259">
    <property type="term" value="C:proton-transporting ATP synthase complex"/>
    <property type="evidence" value="ECO:0007669"/>
    <property type="project" value="UniProtKB-KW"/>
</dbReference>
<evidence type="ECO:0000313" key="11">
    <source>
        <dbReference type="EMBL" id="GAL87557.1"/>
    </source>
</evidence>
<evidence type="ECO:0000256" key="2">
    <source>
        <dbReference type="ARBA" id="ARBA00004184"/>
    </source>
</evidence>
<dbReference type="CDD" id="cd12152">
    <property type="entry name" value="F1-ATPase_delta"/>
    <property type="match status" value="1"/>
</dbReference>
<dbReference type="InterPro" id="IPR036771">
    <property type="entry name" value="ATPsynth_dsu/esu_N"/>
</dbReference>
<gene>
    <name evidence="11" type="ORF">MYP_4787</name>
</gene>
<evidence type="ECO:0000256" key="9">
    <source>
        <dbReference type="RuleBase" id="RU003656"/>
    </source>
</evidence>
<evidence type="ECO:0000256" key="7">
    <source>
        <dbReference type="ARBA" id="ARBA00023196"/>
    </source>
</evidence>
<evidence type="ECO:0000256" key="6">
    <source>
        <dbReference type="ARBA" id="ARBA00023136"/>
    </source>
</evidence>
<dbReference type="Gene3D" id="2.60.15.10">
    <property type="entry name" value="F0F1 ATP synthase delta/epsilon subunit, N-terminal"/>
    <property type="match status" value="1"/>
</dbReference>
<dbReference type="EMBL" id="BBLT01000014">
    <property type="protein sequence ID" value="GAL87557.1"/>
    <property type="molecule type" value="Genomic_DNA"/>
</dbReference>
<evidence type="ECO:0000256" key="1">
    <source>
        <dbReference type="ARBA" id="ARBA00003543"/>
    </source>
</evidence>
<dbReference type="NCBIfam" id="TIGR01216">
    <property type="entry name" value="ATP_synt_epsi"/>
    <property type="match status" value="1"/>
</dbReference>
<dbReference type="OrthoDB" id="5294255at2"/>
<keyword evidence="8 9" id="KW-0066">ATP synthesis</keyword>
<dbReference type="STRING" id="153721.MYP_4787"/>
<dbReference type="PANTHER" id="PTHR13822:SF10">
    <property type="entry name" value="ATP SYNTHASE EPSILON CHAIN, CHLOROPLASTIC"/>
    <property type="match status" value="1"/>
</dbReference>
<reference evidence="11 12" key="1">
    <citation type="submission" date="2014-09" db="EMBL/GenBank/DDBJ databases">
        <title>Sporocytophaga myxococcoides PG-01 genome sequencing.</title>
        <authorList>
            <person name="Liu L."/>
            <person name="Gao P.J."/>
            <person name="Chen G.J."/>
            <person name="Wang L.S."/>
        </authorList>
    </citation>
    <scope>NUCLEOTIDE SEQUENCE [LARGE SCALE GENOMIC DNA]</scope>
    <source>
        <strain evidence="11 12">PG-01</strain>
    </source>
</reference>
<keyword evidence="6" id="KW-0472">Membrane</keyword>
<sequence length="82" mass="8692">MFLEIITPDEKVFSGEVVAVNLPGTEGPFEVLNNHAAIISTLDKGNVKISEGHNQVKNLVIDGGIVEVLNNKVIVLAEAVIG</sequence>
<comment type="similarity">
    <text evidence="3 9">Belongs to the ATPase epsilon chain family.</text>
</comment>
<dbReference type="GO" id="GO:0046933">
    <property type="term" value="F:proton-transporting ATP synthase activity, rotational mechanism"/>
    <property type="evidence" value="ECO:0007669"/>
    <property type="project" value="InterPro"/>
</dbReference>
<dbReference type="InterPro" id="IPR001469">
    <property type="entry name" value="ATP_synth_F1_dsu/esu"/>
</dbReference>
<evidence type="ECO:0000256" key="8">
    <source>
        <dbReference type="ARBA" id="ARBA00023310"/>
    </source>
</evidence>
<organism evidence="11 12">
    <name type="scientific">Sporocytophaga myxococcoides</name>
    <dbReference type="NCBI Taxonomy" id="153721"/>
    <lineage>
        <taxon>Bacteria</taxon>
        <taxon>Pseudomonadati</taxon>
        <taxon>Bacteroidota</taxon>
        <taxon>Cytophagia</taxon>
        <taxon>Cytophagales</taxon>
        <taxon>Cytophagaceae</taxon>
        <taxon>Sporocytophaga</taxon>
    </lineage>
</organism>
<dbReference type="RefSeq" id="WP_045469237.1">
    <property type="nucleotide sequence ID" value="NZ_BBLT01000014.1"/>
</dbReference>
<keyword evidence="5 9" id="KW-0406">Ion transport</keyword>
<dbReference type="InterPro" id="IPR020546">
    <property type="entry name" value="ATP_synth_F1_dsu/esu_N"/>
</dbReference>
<feature type="domain" description="ATP synthase F1 complex delta/epsilon subunit N-terminal" evidence="10">
    <location>
        <begin position="1"/>
        <end position="79"/>
    </location>
</feature>
<evidence type="ECO:0000256" key="4">
    <source>
        <dbReference type="ARBA" id="ARBA00022448"/>
    </source>
</evidence>
<evidence type="ECO:0000259" key="10">
    <source>
        <dbReference type="Pfam" id="PF02823"/>
    </source>
</evidence>
<evidence type="ECO:0000256" key="5">
    <source>
        <dbReference type="ARBA" id="ARBA00023065"/>
    </source>
</evidence>